<dbReference type="InterPro" id="IPR051544">
    <property type="entry name" value="TPS_OM_transporter"/>
</dbReference>
<dbReference type="STRING" id="311180.SAMN04488050_113138"/>
<dbReference type="Proteomes" id="UP000199392">
    <property type="component" value="Unassembled WGS sequence"/>
</dbReference>
<dbReference type="EMBL" id="FOZW01000013">
    <property type="protein sequence ID" value="SFT18414.1"/>
    <property type="molecule type" value="Genomic_DNA"/>
</dbReference>
<accession>A0A1I6VYD7</accession>
<dbReference type="AlphaFoldDB" id="A0A1I6VYD7"/>
<proteinExistence type="predicted"/>
<dbReference type="Gene3D" id="2.40.160.50">
    <property type="entry name" value="membrane protein fhac: a member of the omp85/tpsb transporter family"/>
    <property type="match status" value="1"/>
</dbReference>
<dbReference type="PANTHER" id="PTHR34597:SF3">
    <property type="entry name" value="OUTER MEMBRANE TRANSPORTER CDIB"/>
    <property type="match status" value="1"/>
</dbReference>
<evidence type="ECO:0000313" key="3">
    <source>
        <dbReference type="EMBL" id="SFT18414.1"/>
    </source>
</evidence>
<evidence type="ECO:0000259" key="2">
    <source>
        <dbReference type="Pfam" id="PF03865"/>
    </source>
</evidence>
<dbReference type="OrthoDB" id="7497550at2"/>
<organism evidence="3 4">
    <name type="scientific">Alloyangia pacifica</name>
    <dbReference type="NCBI Taxonomy" id="311180"/>
    <lineage>
        <taxon>Bacteria</taxon>
        <taxon>Pseudomonadati</taxon>
        <taxon>Pseudomonadota</taxon>
        <taxon>Alphaproteobacteria</taxon>
        <taxon>Rhodobacterales</taxon>
        <taxon>Roseobacteraceae</taxon>
        <taxon>Alloyangia</taxon>
    </lineage>
</organism>
<dbReference type="InterPro" id="IPR005565">
    <property type="entry name" value="Hemolysn_activator_HlyB_C"/>
</dbReference>
<feature type="chain" id="PRO_5011785722" description="Haemolysin activator HlyB C-terminal domain-containing protein" evidence="1">
    <location>
        <begin position="30"/>
        <end position="401"/>
    </location>
</feature>
<keyword evidence="1" id="KW-0732">Signal</keyword>
<protein>
    <recommendedName>
        <fullName evidence="2">Haemolysin activator HlyB C-terminal domain-containing protein</fullName>
    </recommendedName>
</protein>
<dbReference type="GO" id="GO:0008320">
    <property type="term" value="F:protein transmembrane transporter activity"/>
    <property type="evidence" value="ECO:0007669"/>
    <property type="project" value="TreeGrafter"/>
</dbReference>
<name>A0A1I6VYD7_9RHOB</name>
<dbReference type="GO" id="GO:0098046">
    <property type="term" value="C:type V protein secretion system complex"/>
    <property type="evidence" value="ECO:0007669"/>
    <property type="project" value="TreeGrafter"/>
</dbReference>
<dbReference type="PANTHER" id="PTHR34597">
    <property type="entry name" value="SLR1661 PROTEIN"/>
    <property type="match status" value="1"/>
</dbReference>
<keyword evidence="4" id="KW-1185">Reference proteome</keyword>
<evidence type="ECO:0000313" key="4">
    <source>
        <dbReference type="Proteomes" id="UP000199392"/>
    </source>
</evidence>
<dbReference type="GO" id="GO:0046819">
    <property type="term" value="P:protein secretion by the type V secretion system"/>
    <property type="evidence" value="ECO:0007669"/>
    <property type="project" value="TreeGrafter"/>
</dbReference>
<evidence type="ECO:0000256" key="1">
    <source>
        <dbReference type="SAM" id="SignalP"/>
    </source>
</evidence>
<dbReference type="RefSeq" id="WP_092428973.1">
    <property type="nucleotide sequence ID" value="NZ_FNCL01000013.1"/>
</dbReference>
<sequence>MPNSFFSKVFRHLFCVFLFSAMLSTVARAQAFFADFVVDPVTGVDRGSTSQIRKVDELTAVATFSSTGSAPIGRYIGSLGLSMPLETEYGGQIDVLGVLGGPDADGGLELRAGGLGFRLGLDTGSTLYLNYDYGDYRLGTNDLLPLDVTGVHETLALALRHVWMLGEDSLTGSVELAAKQRRDEMLGFEVTDEDLRLLRLGLMHETGALYGFRSRLALAATKGLSGLGASLEDNPLPSARGVTPDFFRLSFSAEASFPLHAATYVNAGVIGQLSHDSLPVSQRCGYGTNGYSRGFDRSYVMGDECLGARIELAHDFQPPSMASGALRRTQGFVAVDGGRLRDKGSEVFAGREDDWSSANWGVRTLQGNFLGEIALSHILSKPEGTVRQDKTRLWFQAAYQF</sequence>
<dbReference type="Pfam" id="PF03865">
    <property type="entry name" value="ShlB"/>
    <property type="match status" value="1"/>
</dbReference>
<feature type="signal peptide" evidence="1">
    <location>
        <begin position="1"/>
        <end position="29"/>
    </location>
</feature>
<reference evidence="4" key="1">
    <citation type="submission" date="2016-10" db="EMBL/GenBank/DDBJ databases">
        <authorList>
            <person name="Varghese N."/>
            <person name="Submissions S."/>
        </authorList>
    </citation>
    <scope>NUCLEOTIDE SEQUENCE [LARGE SCALE GENOMIC DNA]</scope>
    <source>
        <strain evidence="4">DSM 26894</strain>
    </source>
</reference>
<feature type="domain" description="Haemolysin activator HlyB C-terminal" evidence="2">
    <location>
        <begin position="145"/>
        <end position="345"/>
    </location>
</feature>
<gene>
    <name evidence="3" type="ORF">SAMN04488050_113138</name>
</gene>